<dbReference type="OrthoDB" id="2494221at2759"/>
<accession>A0A397GVF5</accession>
<evidence type="ECO:0000313" key="2">
    <source>
        <dbReference type="Proteomes" id="UP000266861"/>
    </source>
</evidence>
<protein>
    <submittedName>
        <fullName evidence="1">Uncharacterized protein</fullName>
    </submittedName>
</protein>
<reference evidence="1 2" key="1">
    <citation type="submission" date="2018-08" db="EMBL/GenBank/DDBJ databases">
        <title>Genome and evolution of the arbuscular mycorrhizal fungus Diversispora epigaea (formerly Glomus versiforme) and its bacterial endosymbionts.</title>
        <authorList>
            <person name="Sun X."/>
            <person name="Fei Z."/>
            <person name="Harrison M."/>
        </authorList>
    </citation>
    <scope>NUCLEOTIDE SEQUENCE [LARGE SCALE GENOMIC DNA]</scope>
    <source>
        <strain evidence="1 2">IT104</strain>
    </source>
</reference>
<name>A0A397GVF5_9GLOM</name>
<sequence length="248" mass="29612">MAVRIIMETFDDFQTILKNIWKDRCEKVIEWGKDNGITIRAKKKKYIKIKFANRSQHNQDGIYYGEVDYESTKHKICKDKRMAVRIIMETFDDFQTILKNIWKDRCEKVIEWGKDNGITIRAKKKKYIKIKFANRSQHNQDGMFIMGEKSDEEKEYLKEKQKIKKEKIDDIFLKSNKYNGYNLYKIKIDRNTTNYPYEFQLIIREVEMDPDTQTFLNMCHSGTMIIITDGFLGKMIICKTQFLASKVS</sequence>
<organism evidence="1 2">
    <name type="scientific">Diversispora epigaea</name>
    <dbReference type="NCBI Taxonomy" id="1348612"/>
    <lineage>
        <taxon>Eukaryota</taxon>
        <taxon>Fungi</taxon>
        <taxon>Fungi incertae sedis</taxon>
        <taxon>Mucoromycota</taxon>
        <taxon>Glomeromycotina</taxon>
        <taxon>Glomeromycetes</taxon>
        <taxon>Diversisporales</taxon>
        <taxon>Diversisporaceae</taxon>
        <taxon>Diversispora</taxon>
    </lineage>
</organism>
<proteinExistence type="predicted"/>
<keyword evidence="2" id="KW-1185">Reference proteome</keyword>
<dbReference type="Proteomes" id="UP000266861">
    <property type="component" value="Unassembled WGS sequence"/>
</dbReference>
<comment type="caution">
    <text evidence="1">The sequence shown here is derived from an EMBL/GenBank/DDBJ whole genome shotgun (WGS) entry which is preliminary data.</text>
</comment>
<dbReference type="AlphaFoldDB" id="A0A397GVF5"/>
<dbReference type="EMBL" id="PQFF01000379">
    <property type="protein sequence ID" value="RHZ54279.1"/>
    <property type="molecule type" value="Genomic_DNA"/>
</dbReference>
<gene>
    <name evidence="1" type="ORF">Glove_428g37</name>
</gene>
<evidence type="ECO:0000313" key="1">
    <source>
        <dbReference type="EMBL" id="RHZ54279.1"/>
    </source>
</evidence>